<sequence length="232" mass="25720">MNTTNTTSVGEVSVRVVWARPQETPEEIAHQVDLFMHGMRERTGISVWTLGTERTPWPKDQAEQAELVSQMKSTEGLARQGDWDGYAFWVRGFNSEAMAVAHVSAGQDHTGGRIPAQRADIEVTAVDGGHIPRAFTDAVVSSAVEGWDPLMVRLGTIEMQRLARRGNWKITPRYRLWLADAVGRIDHVADGVQAERVETGTLLTLPDDWSAQQVVDATQKTLELNGLDELPH</sequence>
<protein>
    <recommendedName>
        <fullName evidence="3">Immunity protein 52 of polymorphic toxin system</fullName>
    </recommendedName>
</protein>
<organism evidence="1 2">
    <name type="scientific">Yimella lutea</name>
    <dbReference type="NCBI Taxonomy" id="587872"/>
    <lineage>
        <taxon>Bacteria</taxon>
        <taxon>Bacillati</taxon>
        <taxon>Actinomycetota</taxon>
        <taxon>Actinomycetes</taxon>
        <taxon>Micrococcales</taxon>
        <taxon>Dermacoccaceae</taxon>
        <taxon>Yimella</taxon>
    </lineage>
</organism>
<evidence type="ECO:0008006" key="3">
    <source>
        <dbReference type="Google" id="ProtNLM"/>
    </source>
</evidence>
<name>A0A542EJM3_9MICO</name>
<evidence type="ECO:0000313" key="1">
    <source>
        <dbReference type="EMBL" id="TQJ15406.1"/>
    </source>
</evidence>
<evidence type="ECO:0000313" key="2">
    <source>
        <dbReference type="Proteomes" id="UP000320806"/>
    </source>
</evidence>
<comment type="caution">
    <text evidence="1">The sequence shown here is derived from an EMBL/GenBank/DDBJ whole genome shotgun (WGS) entry which is preliminary data.</text>
</comment>
<gene>
    <name evidence="1" type="ORF">FB459_2957</name>
</gene>
<accession>A0A542EJM3</accession>
<dbReference type="EMBL" id="VFMO01000001">
    <property type="protein sequence ID" value="TQJ15406.1"/>
    <property type="molecule type" value="Genomic_DNA"/>
</dbReference>
<dbReference type="RefSeq" id="WP_211345204.1">
    <property type="nucleotide sequence ID" value="NZ_BAABCI010000013.1"/>
</dbReference>
<dbReference type="AlphaFoldDB" id="A0A542EJM3"/>
<keyword evidence="2" id="KW-1185">Reference proteome</keyword>
<proteinExistence type="predicted"/>
<dbReference type="Proteomes" id="UP000320806">
    <property type="component" value="Unassembled WGS sequence"/>
</dbReference>
<reference evidence="1 2" key="1">
    <citation type="submission" date="2019-06" db="EMBL/GenBank/DDBJ databases">
        <title>Sequencing the genomes of 1000 actinobacteria strains.</title>
        <authorList>
            <person name="Klenk H.-P."/>
        </authorList>
    </citation>
    <scope>NUCLEOTIDE SEQUENCE [LARGE SCALE GENOMIC DNA]</scope>
    <source>
        <strain evidence="1 2">DSM 19828</strain>
    </source>
</reference>